<feature type="region of interest" description="Disordered" evidence="4">
    <location>
        <begin position="1"/>
        <end position="49"/>
    </location>
</feature>
<dbReference type="EMBL" id="CP048685">
    <property type="protein sequence ID" value="QPJ60945.1"/>
    <property type="molecule type" value="Genomic_DNA"/>
</dbReference>
<evidence type="ECO:0000313" key="5">
    <source>
        <dbReference type="EMBL" id="QPJ60945.1"/>
    </source>
</evidence>
<dbReference type="AlphaFoldDB" id="A0A7T0FZA5"/>
<feature type="repeat" description="TPR" evidence="3">
    <location>
        <begin position="72"/>
        <end position="105"/>
    </location>
</feature>
<reference evidence="5 6" key="1">
    <citation type="submission" date="2020-02" db="EMBL/GenBank/DDBJ databases">
        <title>Genomic and physiological characterization of two novel Nitrospinaceae genera.</title>
        <authorList>
            <person name="Mueller A.J."/>
            <person name="Jung M.-Y."/>
            <person name="Strachan C.R."/>
            <person name="Herbold C.W."/>
            <person name="Kirkegaard R.H."/>
            <person name="Daims H."/>
        </authorList>
    </citation>
    <scope>NUCLEOTIDE SEQUENCE [LARGE SCALE GENOMIC DNA]</scope>
    <source>
        <strain evidence="5">EB</strain>
    </source>
</reference>
<dbReference type="SMART" id="SM00028">
    <property type="entry name" value="TPR"/>
    <property type="match status" value="2"/>
</dbReference>
<dbReference type="PANTHER" id="PTHR44943:SF8">
    <property type="entry name" value="TPR REPEAT-CONTAINING PROTEIN MJ0263"/>
    <property type="match status" value="1"/>
</dbReference>
<dbReference type="SUPFAM" id="SSF48452">
    <property type="entry name" value="TPR-like"/>
    <property type="match status" value="1"/>
</dbReference>
<dbReference type="InterPro" id="IPR051685">
    <property type="entry name" value="Ycf3/AcsC/BcsC/TPR_MFPF"/>
</dbReference>
<sequence>MSDENQQPDASSDEETSLNSDQSEDDVSKNFQEKEDDPLERAQKEGGEEAEFDLEAQIAEFQYQIEQEPDNPVHHYNLGEALEELGEVKEALEEYELALMLDTEKDFHSIIHFGMGNLYYHDLLSGIQSVVVKSSVGLHSAHKPGDQITEVNDDDYDIPLGHFEKALEFLDQLKADDDLVEYIAKETPGQMANLYYKWASDLIDKARQITHYGSEKDDVKRALRYLKKALDIDPNHAQAGLMITYAKKMLAIGWTIYDEYGFEAKQIEGEG</sequence>
<dbReference type="Proteomes" id="UP000594688">
    <property type="component" value="Chromosome"/>
</dbReference>
<dbReference type="PROSITE" id="PS50005">
    <property type="entry name" value="TPR"/>
    <property type="match status" value="2"/>
</dbReference>
<evidence type="ECO:0000256" key="3">
    <source>
        <dbReference type="PROSITE-ProRule" id="PRU00339"/>
    </source>
</evidence>
<gene>
    <name evidence="5" type="ORF">G3M70_03185</name>
</gene>
<dbReference type="InterPro" id="IPR011990">
    <property type="entry name" value="TPR-like_helical_dom_sf"/>
</dbReference>
<dbReference type="Pfam" id="PF13181">
    <property type="entry name" value="TPR_8"/>
    <property type="match status" value="1"/>
</dbReference>
<name>A0A7T0FZA5_9BACT</name>
<dbReference type="InterPro" id="IPR013105">
    <property type="entry name" value="TPR_2"/>
</dbReference>
<dbReference type="Gene3D" id="1.25.40.10">
    <property type="entry name" value="Tetratricopeptide repeat domain"/>
    <property type="match status" value="2"/>
</dbReference>
<keyword evidence="1" id="KW-0677">Repeat</keyword>
<dbReference type="PANTHER" id="PTHR44943">
    <property type="entry name" value="CELLULOSE SYNTHASE OPERON PROTEIN C"/>
    <property type="match status" value="1"/>
</dbReference>
<evidence type="ECO:0000313" key="6">
    <source>
        <dbReference type="Proteomes" id="UP000594688"/>
    </source>
</evidence>
<feature type="compositionally biased region" description="Basic and acidic residues" evidence="4">
    <location>
        <begin position="26"/>
        <end position="47"/>
    </location>
</feature>
<proteinExistence type="predicted"/>
<evidence type="ECO:0000256" key="4">
    <source>
        <dbReference type="SAM" id="MobiDB-lite"/>
    </source>
</evidence>
<evidence type="ECO:0000256" key="2">
    <source>
        <dbReference type="ARBA" id="ARBA00022803"/>
    </source>
</evidence>
<dbReference type="InterPro" id="IPR019734">
    <property type="entry name" value="TPR_rpt"/>
</dbReference>
<feature type="compositionally biased region" description="Polar residues" evidence="4">
    <location>
        <begin position="1"/>
        <end position="10"/>
    </location>
</feature>
<protein>
    <submittedName>
        <fullName evidence="5">Tetratricopeptide repeat protein</fullName>
    </submittedName>
</protein>
<organism evidence="5 6">
    <name type="scientific">Candidatus Nitronauta litoralis</name>
    <dbReference type="NCBI Taxonomy" id="2705533"/>
    <lineage>
        <taxon>Bacteria</taxon>
        <taxon>Pseudomonadati</taxon>
        <taxon>Nitrospinota/Tectimicrobiota group</taxon>
        <taxon>Nitrospinota</taxon>
        <taxon>Nitrospinia</taxon>
        <taxon>Nitrospinales</taxon>
        <taxon>Nitrospinaceae</taxon>
        <taxon>Candidatus Nitronauta</taxon>
    </lineage>
</organism>
<dbReference type="KEGG" id="nli:G3M70_03185"/>
<dbReference type="Pfam" id="PF07719">
    <property type="entry name" value="TPR_2"/>
    <property type="match status" value="1"/>
</dbReference>
<keyword evidence="2 3" id="KW-0802">TPR repeat</keyword>
<feature type="repeat" description="TPR" evidence="3">
    <location>
        <begin position="203"/>
        <end position="236"/>
    </location>
</feature>
<accession>A0A7T0FZA5</accession>
<evidence type="ECO:0000256" key="1">
    <source>
        <dbReference type="ARBA" id="ARBA00022737"/>
    </source>
</evidence>